<organism evidence="4 5">
    <name type="scientific">Serratia sp. (strain ATCC 39006)</name>
    <name type="common">Prodigiosinella confusarubida</name>
    <dbReference type="NCBI Taxonomy" id="104623"/>
    <lineage>
        <taxon>Bacteria</taxon>
        <taxon>Pseudomonadati</taxon>
        <taxon>Pseudomonadota</taxon>
        <taxon>Gammaproteobacteria</taxon>
        <taxon>Enterobacterales</taxon>
        <taxon>Pectobacteriaceae</taxon>
        <taxon>Prodigiosinella</taxon>
    </lineage>
</organism>
<dbReference type="EMBL" id="CP025085">
    <property type="protein sequence ID" value="AUH00396.1"/>
    <property type="molecule type" value="Genomic_DNA"/>
</dbReference>
<dbReference type="SUPFAM" id="SSF51735">
    <property type="entry name" value="NAD(P)-binding Rossmann-fold domains"/>
    <property type="match status" value="1"/>
</dbReference>
<reference evidence="4" key="4">
    <citation type="submission" date="2017-11" db="EMBL/GenBank/DDBJ databases">
        <title>Complete genome sequence of Serratia sp. ATCC 39006.</title>
        <authorList>
            <person name="Hampton H.G."/>
            <person name="Jackson S.A."/>
            <person name="Jauregui R."/>
            <person name="Poulter G.T.M."/>
            <person name="Salmond G.P.C."/>
            <person name="Fineran P.C."/>
        </authorList>
    </citation>
    <scope>NUCLEOTIDE SEQUENCE</scope>
    <source>
        <strain evidence="4">ATCC 39006</strain>
    </source>
</reference>
<dbReference type="GO" id="GO:0000166">
    <property type="term" value="F:nucleotide binding"/>
    <property type="evidence" value="ECO:0007669"/>
    <property type="project" value="InterPro"/>
</dbReference>
<dbReference type="RefSeq" id="WP_021016413.1">
    <property type="nucleotide sequence ID" value="NZ_CP025084.1"/>
</dbReference>
<dbReference type="InterPro" id="IPR055170">
    <property type="entry name" value="GFO_IDH_MocA-like_dom"/>
</dbReference>
<name>A0A2I5T777_SERS3</name>
<dbReference type="Proteomes" id="UP000233778">
    <property type="component" value="Chromosome"/>
</dbReference>
<dbReference type="Gene3D" id="3.40.50.720">
    <property type="entry name" value="NAD(P)-binding Rossmann-like Domain"/>
    <property type="match status" value="1"/>
</dbReference>
<dbReference type="EMBL" id="CP025084">
    <property type="protein sequence ID" value="AUH04716.1"/>
    <property type="molecule type" value="Genomic_DNA"/>
</dbReference>
<dbReference type="Gene3D" id="3.30.360.10">
    <property type="entry name" value="Dihydrodipicolinate Reductase, domain 2"/>
    <property type="match status" value="1"/>
</dbReference>
<protein>
    <submittedName>
        <fullName evidence="4">Gfo/Idh/MocA family oxidoreductase</fullName>
    </submittedName>
</protein>
<evidence type="ECO:0000259" key="1">
    <source>
        <dbReference type="Pfam" id="PF01408"/>
    </source>
</evidence>
<dbReference type="PANTHER" id="PTHR43708">
    <property type="entry name" value="CONSERVED EXPRESSED OXIDOREDUCTASE (EUROFUNG)"/>
    <property type="match status" value="1"/>
</dbReference>
<dbReference type="InterPro" id="IPR000683">
    <property type="entry name" value="Gfo/Idh/MocA-like_OxRdtase_N"/>
</dbReference>
<proteinExistence type="predicted"/>
<evidence type="ECO:0000313" key="5">
    <source>
        <dbReference type="Proteomes" id="UP000017700"/>
    </source>
</evidence>
<gene>
    <name evidence="3" type="ORF">CWC46_11600</name>
    <name evidence="4" type="ORF">Ser39006_011605</name>
</gene>
<dbReference type="KEGG" id="sera:Ser39006_011605"/>
<dbReference type="Proteomes" id="UP000017700">
    <property type="component" value="Chromosome"/>
</dbReference>
<dbReference type="OrthoDB" id="9801953at2"/>
<dbReference type="Pfam" id="PF22725">
    <property type="entry name" value="GFO_IDH_MocA_C3"/>
    <property type="match status" value="1"/>
</dbReference>
<evidence type="ECO:0000313" key="4">
    <source>
        <dbReference type="EMBL" id="AUH04716.1"/>
    </source>
</evidence>
<evidence type="ECO:0000313" key="6">
    <source>
        <dbReference type="Proteomes" id="UP000233778"/>
    </source>
</evidence>
<dbReference type="AlphaFoldDB" id="A0A2I5T777"/>
<reference evidence="3 6" key="3">
    <citation type="submission" date="2017-11" db="EMBL/GenBank/DDBJ databases">
        <title>Complete genome sequence of Serratia sp. ATCC 39006 LacA.</title>
        <authorList>
            <person name="Hampton H.G."/>
            <person name="Jackson S.A."/>
            <person name="Jauregui R."/>
            <person name="Poulter G.T.M."/>
            <person name="Salmond G.P.C."/>
            <person name="Fineran P.C."/>
        </authorList>
    </citation>
    <scope>NUCLEOTIDE SEQUENCE [LARGE SCALE GENOMIC DNA]</scope>
    <source>
        <strain evidence="3 6">ATCC 39006</strain>
    </source>
</reference>
<dbReference type="InterPro" id="IPR036291">
    <property type="entry name" value="NAD(P)-bd_dom_sf"/>
</dbReference>
<dbReference type="STRING" id="104623.Ser39006_03151"/>
<dbReference type="PANTHER" id="PTHR43708:SF3">
    <property type="entry name" value="OXIDOREDUCTASE"/>
    <property type="match status" value="1"/>
</dbReference>
<reference evidence="4" key="2">
    <citation type="submission" date="2013-09" db="EMBL/GenBank/DDBJ databases">
        <authorList>
            <person name="Wang G."/>
            <person name="Yang Y."/>
            <person name="Su Y."/>
        </authorList>
    </citation>
    <scope>NUCLEOTIDE SEQUENCE</scope>
    <source>
        <strain evidence="4">ATCC 39006</strain>
    </source>
</reference>
<sequence length="375" mass="41882">MRDISKHYPRLKIGFIGGGINSAVGETHKIASQMDGSFELVSGFFSREAQTNKITADDWGVSLDRAYNSLAEFLEAERKMLDAVVVLTPTPMHKDIVISCIEQQLPVICEKALAVSTCEVEEIRTALNSHQGTLLVTFNYCGYPMIRELRQRIAQQEFGVIRQIMIEMPQEGFLRHTAEGESPRPQNWRQRDGVIPTVSLDLGVHVHQMVDFLIGETALDVYATHHTFGEVPHVIDTVHCISNYTNEIVCNYWYSKAALGYRNGLKIRVFGSEGSAEWIQMDPEHLRISNISGSSWTVDRTHPDNIVANHARYSRFKAGHPAGFIEAFANSYEDIAASLRGECNSDVFGIDVAYQGLDFLSKVNASAIKGCKVKI</sequence>
<feature type="domain" description="GFO/IDH/MocA-like oxidoreductase" evidence="2">
    <location>
        <begin position="146"/>
        <end position="277"/>
    </location>
</feature>
<evidence type="ECO:0000313" key="3">
    <source>
        <dbReference type="EMBL" id="AUH00396.1"/>
    </source>
</evidence>
<dbReference type="KEGG" id="serq:CWC46_11600"/>
<dbReference type="InterPro" id="IPR051317">
    <property type="entry name" value="Gfo/Idh/MocA_oxidoreduct"/>
</dbReference>
<keyword evidence="5" id="KW-1185">Reference proteome</keyword>
<reference evidence="4 5" key="1">
    <citation type="journal article" date="2013" name="Genome Announc.">
        <title>Draft genome sequence of Serratia sp. strain ATCC 39006, a model bacterium for analysis of the biosynthesis and regulation of prodigiosin, a carbapenem, and gas vesicles.</title>
        <authorList>
            <person name="Fineran P.C."/>
            <person name="Iglesias Cans M.C."/>
            <person name="Ramsay J.P."/>
            <person name="Wilf N.M."/>
            <person name="Cossyleon D."/>
            <person name="McNeil M.B."/>
            <person name="Williamson N.R."/>
            <person name="Monson R.E."/>
            <person name="Becher S.A."/>
            <person name="Stanton J.A."/>
            <person name="Brugger K."/>
            <person name="Brown S.D."/>
            <person name="Salmond G.P."/>
        </authorList>
    </citation>
    <scope>NUCLEOTIDE SEQUENCE [LARGE SCALE GENOMIC DNA]</scope>
    <source>
        <strain evidence="4">ATCC 39006</strain>
        <strain evidence="5">ATCC 39006 / SC 11482</strain>
    </source>
</reference>
<feature type="domain" description="Gfo/Idh/MocA-like oxidoreductase N-terminal" evidence="1">
    <location>
        <begin position="11"/>
        <end position="137"/>
    </location>
</feature>
<evidence type="ECO:0000259" key="2">
    <source>
        <dbReference type="Pfam" id="PF22725"/>
    </source>
</evidence>
<dbReference type="Pfam" id="PF01408">
    <property type="entry name" value="GFO_IDH_MocA"/>
    <property type="match status" value="1"/>
</dbReference>
<accession>A0A2I5T777</accession>
<dbReference type="SUPFAM" id="SSF55347">
    <property type="entry name" value="Glyceraldehyde-3-phosphate dehydrogenase-like, C-terminal domain"/>
    <property type="match status" value="1"/>
</dbReference>